<dbReference type="SUPFAM" id="SSF56436">
    <property type="entry name" value="C-type lectin-like"/>
    <property type="match status" value="1"/>
</dbReference>
<evidence type="ECO:0000256" key="2">
    <source>
        <dbReference type="ARBA" id="ARBA00022737"/>
    </source>
</evidence>
<dbReference type="Proteomes" id="UP000838878">
    <property type="component" value="Chromosome 1"/>
</dbReference>
<evidence type="ECO:0000256" key="4">
    <source>
        <dbReference type="SAM" id="MobiDB-lite"/>
    </source>
</evidence>
<name>A0A8J9Y1K9_9NEOP</name>
<feature type="non-terminal residue" evidence="6">
    <location>
        <position position="519"/>
    </location>
</feature>
<dbReference type="InterPro" id="IPR016187">
    <property type="entry name" value="CTDL_fold"/>
</dbReference>
<evidence type="ECO:0000256" key="1">
    <source>
        <dbReference type="ARBA" id="ARBA00022729"/>
    </source>
</evidence>
<feature type="compositionally biased region" description="Polar residues" evidence="4">
    <location>
        <begin position="499"/>
        <end position="519"/>
    </location>
</feature>
<evidence type="ECO:0000313" key="7">
    <source>
        <dbReference type="Proteomes" id="UP000838878"/>
    </source>
</evidence>
<evidence type="ECO:0000256" key="3">
    <source>
        <dbReference type="ARBA" id="ARBA00023180"/>
    </source>
</evidence>
<gene>
    <name evidence="6" type="ORF">BINO364_LOCUS1245</name>
</gene>
<dbReference type="PANTHER" id="PTHR47653:SF1">
    <property type="entry name" value="DELETED IN MALIGNANT BRAIN TUMORS 1 PROTEIN"/>
    <property type="match status" value="1"/>
</dbReference>
<feature type="region of interest" description="Disordered" evidence="4">
    <location>
        <begin position="445"/>
        <end position="519"/>
    </location>
</feature>
<dbReference type="GO" id="GO:0016020">
    <property type="term" value="C:membrane"/>
    <property type="evidence" value="ECO:0007669"/>
    <property type="project" value="TreeGrafter"/>
</dbReference>
<organism evidence="6 7">
    <name type="scientific">Brenthis ino</name>
    <name type="common">lesser marbled fritillary</name>
    <dbReference type="NCBI Taxonomy" id="405034"/>
    <lineage>
        <taxon>Eukaryota</taxon>
        <taxon>Metazoa</taxon>
        <taxon>Ecdysozoa</taxon>
        <taxon>Arthropoda</taxon>
        <taxon>Hexapoda</taxon>
        <taxon>Insecta</taxon>
        <taxon>Pterygota</taxon>
        <taxon>Neoptera</taxon>
        <taxon>Endopterygota</taxon>
        <taxon>Lepidoptera</taxon>
        <taxon>Glossata</taxon>
        <taxon>Ditrysia</taxon>
        <taxon>Papilionoidea</taxon>
        <taxon>Nymphalidae</taxon>
        <taxon>Heliconiinae</taxon>
        <taxon>Argynnini</taxon>
        <taxon>Brenthis</taxon>
    </lineage>
</organism>
<dbReference type="Gene3D" id="3.10.100.10">
    <property type="entry name" value="Mannose-Binding Protein A, subunit A"/>
    <property type="match status" value="1"/>
</dbReference>
<feature type="transmembrane region" description="Helical" evidence="5">
    <location>
        <begin position="171"/>
        <end position="194"/>
    </location>
</feature>
<evidence type="ECO:0000313" key="6">
    <source>
        <dbReference type="EMBL" id="CAH0714164.1"/>
    </source>
</evidence>
<evidence type="ECO:0008006" key="8">
    <source>
        <dbReference type="Google" id="ProtNLM"/>
    </source>
</evidence>
<dbReference type="InterPro" id="IPR016186">
    <property type="entry name" value="C-type_lectin-like/link_sf"/>
</dbReference>
<dbReference type="PANTHER" id="PTHR47653">
    <property type="entry name" value="PROTEIN BARK BEETLE"/>
    <property type="match status" value="1"/>
</dbReference>
<dbReference type="Pfam" id="PF05473">
    <property type="entry name" value="UL45"/>
    <property type="match status" value="1"/>
</dbReference>
<keyword evidence="5" id="KW-0812">Transmembrane</keyword>
<evidence type="ECO:0000256" key="5">
    <source>
        <dbReference type="SAM" id="Phobius"/>
    </source>
</evidence>
<dbReference type="EMBL" id="OV170221">
    <property type="protein sequence ID" value="CAH0714164.1"/>
    <property type="molecule type" value="Genomic_DNA"/>
</dbReference>
<keyword evidence="7" id="KW-1185">Reference proteome</keyword>
<accession>A0A8J9Y1K9</accession>
<dbReference type="CDD" id="cd00037">
    <property type="entry name" value="CLECT"/>
    <property type="match status" value="1"/>
</dbReference>
<feature type="compositionally biased region" description="Pro residues" evidence="4">
    <location>
        <begin position="452"/>
        <end position="472"/>
    </location>
</feature>
<keyword evidence="3" id="KW-0325">Glycoprotein</keyword>
<dbReference type="InterPro" id="IPR053243">
    <property type="entry name" value="SJ_maturation_regulator"/>
</dbReference>
<dbReference type="OrthoDB" id="536948at2759"/>
<keyword evidence="1" id="KW-0732">Signal</keyword>
<protein>
    <recommendedName>
        <fullName evidence="8">C-type lectin domain-containing protein</fullName>
    </recommendedName>
</protein>
<keyword evidence="5" id="KW-1133">Transmembrane helix</keyword>
<dbReference type="GO" id="GO:0045217">
    <property type="term" value="P:cell-cell junction maintenance"/>
    <property type="evidence" value="ECO:0007669"/>
    <property type="project" value="TreeGrafter"/>
</dbReference>
<proteinExistence type="predicted"/>
<keyword evidence="2" id="KW-0677">Repeat</keyword>
<dbReference type="AlphaFoldDB" id="A0A8J9Y1K9"/>
<reference evidence="6" key="1">
    <citation type="submission" date="2021-12" db="EMBL/GenBank/DDBJ databases">
        <authorList>
            <person name="Martin H S."/>
        </authorList>
    </citation>
    <scope>NUCLEOTIDE SEQUENCE</scope>
</reference>
<keyword evidence="5" id="KW-0472">Membrane</keyword>
<sequence length="519" mass="58647">MSSLDLWRTRIDAKHNYWSYNESLAVAGRIRDQSDNPLLLEVDYRPYYMSNSSVLTGGKCPPGWDAVAGTCYMYVGAPMTYADARRFCSSDNASMPFVSNNYAALYEFIRRQNQWFQFGDRVWVSHIDYSQCTSFAFSAVEQTDCSQKNAFICEIDPKISIDPMSWQGDTLAVAFLGVLVAAVVLVGAALVCWYSKSKHRHLQRLERRNSIRQSLHSVRSIGSINGGFPDTTYRRKIVQMSARSTDTLTKTSDYRKMLASTTSMESMEKSQFNSSVEDNQSFDIYEAHNPNNVIQLKHSTFNKKPASPEYSVPQNRDFDLSYKNEGYRENSSVTPSMNTLATEELPIIHHPGGLQQLDIMSPQNETQYFNADTLPLRGVDKSDDPIFLKRELERDGKIYGPYGAPDHGGQPKLSFLMELRSKMPEPPPQVSTSTFGQRNVPDELQYYDDRLPSPPHPPAYPHSAPPSPPSPATSPFTPDLPTRSRSEALLETDFDFEDSQMNTMSEDSRSYSQPLETAM</sequence>